<dbReference type="GO" id="GO:0005524">
    <property type="term" value="F:ATP binding"/>
    <property type="evidence" value="ECO:0007669"/>
    <property type="project" value="UniProtKB-UniRule"/>
</dbReference>
<evidence type="ECO:0000256" key="3">
    <source>
        <dbReference type="ARBA" id="ARBA00022777"/>
    </source>
</evidence>
<sequence length="521" mass="54812">MTDQSLHRLLDPVLRPGHGDVHVGPYRLIRPIGEGGMGVVHLAVAPDQQRVALKVLRPHVVGDAEGRHRLAREIAAMHRVRHPRVAPCLDGDAWGAVPYVVTRFVPGSTLAEHVRDAGPLAGQDLYDLAIGLAEAVAAVHRVGVLHRDVKPSNVLIERGRPVLIDFGLALAGDESRLTSAGSLLGTPAYLAPESVFGAEPGFPSDVYGWAATVVFGCTGRGPVGGGPTVAVLDRVRRGELDLRGVPADLLPLLRSCLAGDPRSRPSAEQVLGWLSGSAPDATTRETPAVGVAPTFPLAPQVEHPAALPTWHAPTAVAAAPSTVAAPAMATGASPALPRRSSAARRLTAVGWVCALTAALAAVPYLVSTLVLTAMLSAQASDRVAAARWRRQERRGVRRSDNVRAVAGWPWHAVASLPSAIFTLACGLLIAGLAVAVGSYTGESSRDAMVVGSALAVLTWWRGPQARRYEAGRSRLLTATAPPPRWRWVWPVLLLGLAVCALAVQQSLGPIWWPIGQAPPLP</sequence>
<keyword evidence="4 5" id="KW-0067">ATP-binding</keyword>
<feature type="domain" description="Protein kinase" evidence="7">
    <location>
        <begin position="26"/>
        <end position="274"/>
    </location>
</feature>
<evidence type="ECO:0000313" key="8">
    <source>
        <dbReference type="EMBL" id="CAA9346857.1"/>
    </source>
</evidence>
<evidence type="ECO:0000256" key="6">
    <source>
        <dbReference type="SAM" id="Phobius"/>
    </source>
</evidence>
<gene>
    <name evidence="8" type="ORF">AVDCRST_MAG29-1953</name>
</gene>
<evidence type="ECO:0000256" key="5">
    <source>
        <dbReference type="PROSITE-ProRule" id="PRU10141"/>
    </source>
</evidence>
<dbReference type="Gene3D" id="3.30.200.20">
    <property type="entry name" value="Phosphorylase Kinase, domain 1"/>
    <property type="match status" value="1"/>
</dbReference>
<feature type="transmembrane region" description="Helical" evidence="6">
    <location>
        <begin position="419"/>
        <end position="439"/>
    </location>
</feature>
<feature type="transmembrane region" description="Helical" evidence="6">
    <location>
        <begin position="346"/>
        <end position="366"/>
    </location>
</feature>
<dbReference type="InterPro" id="IPR008271">
    <property type="entry name" value="Ser/Thr_kinase_AS"/>
</dbReference>
<dbReference type="Pfam" id="PF00069">
    <property type="entry name" value="Pkinase"/>
    <property type="match status" value="1"/>
</dbReference>
<dbReference type="GO" id="GO:0004674">
    <property type="term" value="F:protein serine/threonine kinase activity"/>
    <property type="evidence" value="ECO:0007669"/>
    <property type="project" value="TreeGrafter"/>
</dbReference>
<reference evidence="8" key="1">
    <citation type="submission" date="2020-02" db="EMBL/GenBank/DDBJ databases">
        <authorList>
            <person name="Meier V. D."/>
        </authorList>
    </citation>
    <scope>NUCLEOTIDE SEQUENCE</scope>
    <source>
        <strain evidence="8">AVDCRST_MAG29</strain>
    </source>
</reference>
<evidence type="ECO:0000256" key="4">
    <source>
        <dbReference type="ARBA" id="ARBA00022840"/>
    </source>
</evidence>
<dbReference type="CDD" id="cd14014">
    <property type="entry name" value="STKc_PknB_like"/>
    <property type="match status" value="1"/>
</dbReference>
<dbReference type="EMBL" id="CADCUG010000118">
    <property type="protein sequence ID" value="CAA9346857.1"/>
    <property type="molecule type" value="Genomic_DNA"/>
</dbReference>
<dbReference type="PANTHER" id="PTHR43289">
    <property type="entry name" value="MITOGEN-ACTIVATED PROTEIN KINASE KINASE KINASE 20-RELATED"/>
    <property type="match status" value="1"/>
</dbReference>
<evidence type="ECO:0000256" key="1">
    <source>
        <dbReference type="ARBA" id="ARBA00022679"/>
    </source>
</evidence>
<dbReference type="PROSITE" id="PS50011">
    <property type="entry name" value="PROTEIN_KINASE_DOM"/>
    <property type="match status" value="1"/>
</dbReference>
<dbReference type="InterPro" id="IPR000719">
    <property type="entry name" value="Prot_kinase_dom"/>
</dbReference>
<protein>
    <recommendedName>
        <fullName evidence="7">Protein kinase domain-containing protein</fullName>
    </recommendedName>
</protein>
<keyword evidence="6" id="KW-1133">Transmembrane helix</keyword>
<dbReference type="Gene3D" id="1.10.510.10">
    <property type="entry name" value="Transferase(Phosphotransferase) domain 1"/>
    <property type="match status" value="1"/>
</dbReference>
<keyword evidence="3" id="KW-0418">Kinase</keyword>
<dbReference type="InterPro" id="IPR011009">
    <property type="entry name" value="Kinase-like_dom_sf"/>
</dbReference>
<keyword evidence="6" id="KW-0472">Membrane</keyword>
<dbReference type="InterPro" id="IPR017441">
    <property type="entry name" value="Protein_kinase_ATP_BS"/>
</dbReference>
<keyword evidence="6" id="KW-0812">Transmembrane</keyword>
<dbReference type="PROSITE" id="PS00107">
    <property type="entry name" value="PROTEIN_KINASE_ATP"/>
    <property type="match status" value="1"/>
</dbReference>
<dbReference type="SUPFAM" id="SSF56112">
    <property type="entry name" value="Protein kinase-like (PK-like)"/>
    <property type="match status" value="1"/>
</dbReference>
<dbReference type="SMART" id="SM00220">
    <property type="entry name" value="S_TKc"/>
    <property type="match status" value="1"/>
</dbReference>
<dbReference type="PROSITE" id="PS00108">
    <property type="entry name" value="PROTEIN_KINASE_ST"/>
    <property type="match status" value="1"/>
</dbReference>
<keyword evidence="1" id="KW-0808">Transferase</keyword>
<proteinExistence type="predicted"/>
<evidence type="ECO:0000256" key="2">
    <source>
        <dbReference type="ARBA" id="ARBA00022741"/>
    </source>
</evidence>
<dbReference type="AlphaFoldDB" id="A0A6J4M5W1"/>
<feature type="binding site" evidence="5">
    <location>
        <position position="54"/>
    </location>
    <ligand>
        <name>ATP</name>
        <dbReference type="ChEBI" id="CHEBI:30616"/>
    </ligand>
</feature>
<evidence type="ECO:0000259" key="7">
    <source>
        <dbReference type="PROSITE" id="PS50011"/>
    </source>
</evidence>
<dbReference type="PANTHER" id="PTHR43289:SF34">
    <property type="entry name" value="SERINE_THREONINE-PROTEIN KINASE YBDM-RELATED"/>
    <property type="match status" value="1"/>
</dbReference>
<organism evidence="8">
    <name type="scientific">uncultured Nocardioidaceae bacterium</name>
    <dbReference type="NCBI Taxonomy" id="253824"/>
    <lineage>
        <taxon>Bacteria</taxon>
        <taxon>Bacillati</taxon>
        <taxon>Actinomycetota</taxon>
        <taxon>Actinomycetes</taxon>
        <taxon>Propionibacteriales</taxon>
        <taxon>Nocardioidaceae</taxon>
        <taxon>environmental samples</taxon>
    </lineage>
</organism>
<name>A0A6J4M5W1_9ACTN</name>
<keyword evidence="2 5" id="KW-0547">Nucleotide-binding</keyword>
<accession>A0A6J4M5W1</accession>
<feature type="transmembrane region" description="Helical" evidence="6">
    <location>
        <begin position="491"/>
        <end position="512"/>
    </location>
</feature>